<name>A0A0N1JSR2_9NEIS</name>
<comment type="caution">
    <text evidence="4">The sequence shown here is derived from an EMBL/GenBank/DDBJ whole genome shotgun (WGS) entry which is preliminary data.</text>
</comment>
<organism evidence="4 5">
    <name type="scientific">Amantichitinum ursilacus</name>
    <dbReference type="NCBI Taxonomy" id="857265"/>
    <lineage>
        <taxon>Bacteria</taxon>
        <taxon>Pseudomonadati</taxon>
        <taxon>Pseudomonadota</taxon>
        <taxon>Betaproteobacteria</taxon>
        <taxon>Neisseriales</taxon>
        <taxon>Chitinibacteraceae</taxon>
        <taxon>Amantichitinum</taxon>
    </lineage>
</organism>
<proteinExistence type="predicted"/>
<evidence type="ECO:0000313" key="5">
    <source>
        <dbReference type="Proteomes" id="UP000037939"/>
    </source>
</evidence>
<evidence type="ECO:0000259" key="3">
    <source>
        <dbReference type="Pfam" id="PF10145"/>
    </source>
</evidence>
<feature type="transmembrane region" description="Helical" evidence="2">
    <location>
        <begin position="389"/>
        <end position="410"/>
    </location>
</feature>
<protein>
    <submittedName>
        <fullName evidence="4">Phage-related minor tail protein</fullName>
    </submittedName>
</protein>
<dbReference type="PATRIC" id="fig|857265.3.peg.2277"/>
<keyword evidence="2" id="KW-1133">Transmembrane helix</keyword>
<keyword evidence="2" id="KW-0812">Transmembrane</keyword>
<dbReference type="AlphaFoldDB" id="A0A0N1JSR2"/>
<evidence type="ECO:0000256" key="2">
    <source>
        <dbReference type="SAM" id="Phobius"/>
    </source>
</evidence>
<keyword evidence="2" id="KW-0472">Membrane</keyword>
<dbReference type="Proteomes" id="UP000037939">
    <property type="component" value="Unassembled WGS sequence"/>
</dbReference>
<dbReference type="EMBL" id="LAQT01000008">
    <property type="protein sequence ID" value="KPC53030.1"/>
    <property type="molecule type" value="Genomic_DNA"/>
</dbReference>
<dbReference type="STRING" id="857265.WG78_11085"/>
<feature type="domain" description="Phage tail tape measure protein" evidence="3">
    <location>
        <begin position="90"/>
        <end position="295"/>
    </location>
</feature>
<reference evidence="4 5" key="1">
    <citation type="submission" date="2015-07" db="EMBL/GenBank/DDBJ databases">
        <title>Draft genome sequence of the Amantichitinum ursilacus IGB-41, a new chitin-degrading bacterium.</title>
        <authorList>
            <person name="Kirstahler P."/>
            <person name="Guenther M."/>
            <person name="Grumaz C."/>
            <person name="Rupp S."/>
            <person name="Zibek S."/>
            <person name="Sohn K."/>
        </authorList>
    </citation>
    <scope>NUCLEOTIDE SEQUENCE [LARGE SCALE GENOMIC DNA]</scope>
    <source>
        <strain evidence="4 5">IGB-41</strain>
    </source>
</reference>
<evidence type="ECO:0000256" key="1">
    <source>
        <dbReference type="SAM" id="MobiDB-lite"/>
    </source>
</evidence>
<feature type="transmembrane region" description="Helical" evidence="2">
    <location>
        <begin position="422"/>
        <end position="444"/>
    </location>
</feature>
<dbReference type="OrthoDB" id="8019720at2"/>
<sequence length="632" mass="66281">MAKQFELKALIMGVDKLSPKLREIQGNLKAWRGKVDNIAKGALPMAAGLGAGIGITAKAFADAENAATGLKVAMMGAGGNVAPEFEKITEMATRLGDKLPGTTADFQNMMAELVKQGISAKSILGGTGEAAAYLAVQLGKSPKDAAEFAAKLQDATKTTEGDMLGLMDVIQKTSNLGVDDGNMLQGFAKLSSVMDMTRQKGLAGAKALAPLLTMFDQSGLVGESAGNAFRKVVEAGFDKTKINKVNKLLGKRNVKLDFTNGKGEWGGMENMFAQFAKLRGLTTLGRKKVMTELFGEDAETQQALSILMEKGLSGYKEIIGKMDAQASLNERVNAQLGTLSNVWEAATGTFTNALAAIGQAYAPELKSLANAFGDLSGKISDFAKAHPDVIRGAVAAAGALTAFKLAAYGVSVGIRLASMAMAATPIGLIATGIALAAGLIIANWDKVGPFFTRLWGWIKAGAAFAWDIIQKFAGFSPIGMILQNWQPILAFFKNLWGQIKGYLQPVMDAANWVGEKIQGFGALSPAEQLKLYPPPNAQPSGAPTPGASSLFPRLAPQKPGMQPEANPAPMNGWPAAAGTSPLLGNRNNVSGAVTVRFENTPPGTRVDTQQSSGSPLQINPDVGYRSAIWGGN</sequence>
<accession>A0A0N1JSR2</accession>
<gene>
    <name evidence="4" type="ORF">WG78_11085</name>
</gene>
<dbReference type="RefSeq" id="WP_053937868.1">
    <property type="nucleotide sequence ID" value="NZ_LAQT01000008.1"/>
</dbReference>
<evidence type="ECO:0000313" key="4">
    <source>
        <dbReference type="EMBL" id="KPC53030.1"/>
    </source>
</evidence>
<dbReference type="NCBIfam" id="TIGR01760">
    <property type="entry name" value="tape_meas_TP901"/>
    <property type="match status" value="1"/>
</dbReference>
<feature type="compositionally biased region" description="Polar residues" evidence="1">
    <location>
        <begin position="606"/>
        <end position="617"/>
    </location>
</feature>
<dbReference type="Pfam" id="PF10145">
    <property type="entry name" value="PhageMin_Tail"/>
    <property type="match status" value="1"/>
</dbReference>
<keyword evidence="5" id="KW-1185">Reference proteome</keyword>
<dbReference type="InterPro" id="IPR010090">
    <property type="entry name" value="Phage_tape_meas"/>
</dbReference>
<feature type="region of interest" description="Disordered" evidence="1">
    <location>
        <begin position="531"/>
        <end position="619"/>
    </location>
</feature>